<evidence type="ECO:0000256" key="1">
    <source>
        <dbReference type="ARBA" id="ARBA00001913"/>
    </source>
</evidence>
<reference evidence="15" key="1">
    <citation type="submission" date="2020-04" db="EMBL/GenBank/DDBJ databases">
        <title>Deep metagenomics examines the oral microbiome during advanced dental caries in children, revealing novel taxa and co-occurrences with host molecules.</title>
        <authorList>
            <person name="Baker J.L."/>
            <person name="Morton J.T."/>
            <person name="Dinis M."/>
            <person name="Alvarez R."/>
            <person name="Tran N.C."/>
            <person name="Knight R."/>
            <person name="Edlund A."/>
        </authorList>
    </citation>
    <scope>NUCLEOTIDE SEQUENCE</scope>
    <source>
        <strain evidence="15">JCVI_34_bin.1</strain>
    </source>
</reference>
<dbReference type="PANTHER" id="PTHR10091:SF0">
    <property type="entry name" value="GALACTOSE MUTAROTASE"/>
    <property type="match status" value="1"/>
</dbReference>
<name>A0A929WZ93_9BACT</name>
<evidence type="ECO:0000256" key="6">
    <source>
        <dbReference type="ARBA" id="ARBA00022490"/>
    </source>
</evidence>
<sequence length="360" mass="40331">MENKQYLSGLRKEDFQQEVSGKAVDLYFLTNKNGLEVAITNYGGAIVSIMTPDNKGNFANIIQGHDKLEDYLNSDQPFLSTLVGRYANRIAKGRFCLNGKEYHLAINNGENHLHGGPTGFHARVWEAEQINEHCLVLRYVSSYYQEGFPGELSTTVMYTLTNDDELVIDYTATTNKKTIVNLTSHGYFSLAGTANPTPSVEDVICEINADYYLPIDKTAIPTGEIRLVEGTPFDFRNAHRIGDHIDEDNEQLKNGNGYDHCFVLQKREPGELSYAAKVKEPVSGRTMEVFTTEPGLQFYTNNNGSGTNGQHGATFPKRSAVCFEAQHFPDSPNHAYFPPVTLKPREIYTQKTIYRFGVEA</sequence>
<dbReference type="InterPro" id="IPR011013">
    <property type="entry name" value="Gal_mutarotase_sf_dom"/>
</dbReference>
<dbReference type="GO" id="GO:0004034">
    <property type="term" value="F:aldose 1-epimerase activity"/>
    <property type="evidence" value="ECO:0007669"/>
    <property type="project" value="UniProtKB-EC"/>
</dbReference>
<keyword evidence="8" id="KW-0106">Calcium</keyword>
<feature type="binding site" evidence="14">
    <location>
        <begin position="185"/>
        <end position="187"/>
    </location>
    <ligand>
        <name>beta-D-galactose</name>
        <dbReference type="ChEBI" id="CHEBI:27667"/>
    </ligand>
</feature>
<dbReference type="EMBL" id="JABZGR010000013">
    <property type="protein sequence ID" value="MBF0970437.1"/>
    <property type="molecule type" value="Genomic_DNA"/>
</dbReference>
<comment type="catalytic activity">
    <reaction evidence="11">
        <text>alpha-D-glucose = beta-D-glucose</text>
        <dbReference type="Rhea" id="RHEA:10264"/>
        <dbReference type="ChEBI" id="CHEBI:15903"/>
        <dbReference type="ChEBI" id="CHEBI:17925"/>
        <dbReference type="EC" id="5.1.3.3"/>
    </reaction>
</comment>
<comment type="subunit">
    <text evidence="5">Monomer.</text>
</comment>
<comment type="similarity">
    <text evidence="4 11">Belongs to the aldose epimerase family.</text>
</comment>
<evidence type="ECO:0000256" key="13">
    <source>
        <dbReference type="PIRSR" id="PIRSR005096-2"/>
    </source>
</evidence>
<dbReference type="Proteomes" id="UP000704068">
    <property type="component" value="Unassembled WGS sequence"/>
</dbReference>
<keyword evidence="9 11" id="KW-0413">Isomerase</keyword>
<evidence type="ECO:0000313" key="15">
    <source>
        <dbReference type="EMBL" id="MBF0970437.1"/>
    </source>
</evidence>
<dbReference type="NCBIfam" id="NF008277">
    <property type="entry name" value="PRK11055.1"/>
    <property type="match status" value="1"/>
</dbReference>
<evidence type="ECO:0000256" key="8">
    <source>
        <dbReference type="ARBA" id="ARBA00022837"/>
    </source>
</evidence>
<keyword evidence="6" id="KW-0963">Cytoplasm</keyword>
<comment type="subcellular location">
    <subcellularLocation>
        <location evidence="2">Cytoplasm</location>
    </subcellularLocation>
</comment>
<comment type="caution">
    <text evidence="15">The sequence shown here is derived from an EMBL/GenBank/DDBJ whole genome shotgun (WGS) entry which is preliminary data.</text>
</comment>
<dbReference type="GO" id="GO:0006006">
    <property type="term" value="P:glucose metabolic process"/>
    <property type="evidence" value="ECO:0007669"/>
    <property type="project" value="TreeGrafter"/>
</dbReference>
<dbReference type="GO" id="GO:0033499">
    <property type="term" value="P:galactose catabolic process via UDP-galactose, Leloir pathway"/>
    <property type="evidence" value="ECO:0007669"/>
    <property type="project" value="TreeGrafter"/>
</dbReference>
<proteinExistence type="inferred from homology"/>
<evidence type="ECO:0000313" key="16">
    <source>
        <dbReference type="Proteomes" id="UP000704068"/>
    </source>
</evidence>
<evidence type="ECO:0000256" key="12">
    <source>
        <dbReference type="PIRSR" id="PIRSR005096-1"/>
    </source>
</evidence>
<accession>A0A929WZ93</accession>
<feature type="active site" description="Proton donor" evidence="12">
    <location>
        <position position="185"/>
    </location>
</feature>
<dbReference type="RefSeq" id="WP_303763865.1">
    <property type="nucleotide sequence ID" value="NZ_JABZGR010000013.1"/>
</dbReference>
<dbReference type="InterPro" id="IPR015443">
    <property type="entry name" value="Aldose_1-epimerase"/>
</dbReference>
<organism evidence="15 16">
    <name type="scientific">Alloprevotella tannerae</name>
    <dbReference type="NCBI Taxonomy" id="76122"/>
    <lineage>
        <taxon>Bacteria</taxon>
        <taxon>Pseudomonadati</taxon>
        <taxon>Bacteroidota</taxon>
        <taxon>Bacteroidia</taxon>
        <taxon>Bacteroidales</taxon>
        <taxon>Prevotellaceae</taxon>
        <taxon>Alloprevotella</taxon>
    </lineage>
</organism>
<evidence type="ECO:0000256" key="9">
    <source>
        <dbReference type="ARBA" id="ARBA00023235"/>
    </source>
</evidence>
<dbReference type="InterPro" id="IPR008183">
    <property type="entry name" value="Aldose_1/G6P_1-epimerase"/>
</dbReference>
<evidence type="ECO:0000256" key="5">
    <source>
        <dbReference type="ARBA" id="ARBA00011245"/>
    </source>
</evidence>
<dbReference type="Gene3D" id="2.70.98.10">
    <property type="match status" value="1"/>
</dbReference>
<evidence type="ECO:0000256" key="7">
    <source>
        <dbReference type="ARBA" id="ARBA00022553"/>
    </source>
</evidence>
<dbReference type="InterPro" id="IPR014718">
    <property type="entry name" value="GH-type_carb-bd"/>
</dbReference>
<comment type="pathway">
    <text evidence="3 11">Carbohydrate metabolism; hexose metabolism.</text>
</comment>
<dbReference type="GO" id="GO:0005737">
    <property type="term" value="C:cytoplasm"/>
    <property type="evidence" value="ECO:0007669"/>
    <property type="project" value="UniProtKB-SubCell"/>
</dbReference>
<feature type="active site" description="Proton acceptor" evidence="12">
    <location>
        <position position="324"/>
    </location>
</feature>
<dbReference type="EC" id="5.1.3.3" evidence="11"/>
<comment type="cofactor">
    <cofactor evidence="1">
        <name>Ca(2+)</name>
        <dbReference type="ChEBI" id="CHEBI:29108"/>
    </cofactor>
</comment>
<dbReference type="InterPro" id="IPR047215">
    <property type="entry name" value="Galactose_mutarotase-like"/>
</dbReference>
<dbReference type="SUPFAM" id="SSF74650">
    <property type="entry name" value="Galactose mutarotase-like"/>
    <property type="match status" value="1"/>
</dbReference>
<evidence type="ECO:0000256" key="2">
    <source>
        <dbReference type="ARBA" id="ARBA00004496"/>
    </source>
</evidence>
<evidence type="ECO:0000256" key="10">
    <source>
        <dbReference type="ARBA" id="ARBA00023277"/>
    </source>
</evidence>
<protein>
    <recommendedName>
        <fullName evidence="11">Aldose 1-epimerase</fullName>
        <ecNumber evidence="11">5.1.3.3</ecNumber>
    </recommendedName>
</protein>
<gene>
    <name evidence="15" type="ORF">HXK21_05285</name>
</gene>
<evidence type="ECO:0000256" key="14">
    <source>
        <dbReference type="PIRSR" id="PIRSR005096-3"/>
    </source>
</evidence>
<dbReference type="FunFam" id="2.70.98.10:FF:000003">
    <property type="entry name" value="Aldose 1-epimerase"/>
    <property type="match status" value="1"/>
</dbReference>
<dbReference type="PANTHER" id="PTHR10091">
    <property type="entry name" value="ALDOSE-1-EPIMERASE"/>
    <property type="match status" value="1"/>
</dbReference>
<feature type="binding site" evidence="14">
    <location>
        <begin position="88"/>
        <end position="89"/>
    </location>
    <ligand>
        <name>beta-D-galactose</name>
        <dbReference type="ChEBI" id="CHEBI:27667"/>
    </ligand>
</feature>
<feature type="binding site" evidence="13">
    <location>
        <position position="259"/>
    </location>
    <ligand>
        <name>beta-D-galactose</name>
        <dbReference type="ChEBI" id="CHEBI:27667"/>
    </ligand>
</feature>
<dbReference type="Pfam" id="PF01263">
    <property type="entry name" value="Aldose_epim"/>
    <property type="match status" value="1"/>
</dbReference>
<dbReference type="CDD" id="cd09019">
    <property type="entry name" value="galactose_mutarotase_like"/>
    <property type="match status" value="1"/>
</dbReference>
<evidence type="ECO:0000256" key="11">
    <source>
        <dbReference type="PIRNR" id="PIRNR005096"/>
    </source>
</evidence>
<dbReference type="PIRSF" id="PIRSF005096">
    <property type="entry name" value="GALM"/>
    <property type="match status" value="1"/>
</dbReference>
<keyword evidence="10 11" id="KW-0119">Carbohydrate metabolism</keyword>
<dbReference type="AlphaFoldDB" id="A0A929WZ93"/>
<keyword evidence="7" id="KW-0597">Phosphoprotein</keyword>
<evidence type="ECO:0000256" key="3">
    <source>
        <dbReference type="ARBA" id="ARBA00005028"/>
    </source>
</evidence>
<dbReference type="GO" id="GO:0030246">
    <property type="term" value="F:carbohydrate binding"/>
    <property type="evidence" value="ECO:0007669"/>
    <property type="project" value="InterPro"/>
</dbReference>
<evidence type="ECO:0000256" key="4">
    <source>
        <dbReference type="ARBA" id="ARBA00006206"/>
    </source>
</evidence>